<dbReference type="PROSITE" id="PS00198">
    <property type="entry name" value="4FE4S_FER_1"/>
    <property type="match status" value="1"/>
</dbReference>
<evidence type="ECO:0000313" key="6">
    <source>
        <dbReference type="Proteomes" id="UP001059295"/>
    </source>
</evidence>
<keyword evidence="6" id="KW-1185">Reference proteome</keyword>
<keyword evidence="3" id="KW-0411">Iron-sulfur</keyword>
<feature type="domain" description="4Fe-4S ferredoxin-type" evidence="4">
    <location>
        <begin position="69"/>
        <end position="97"/>
    </location>
</feature>
<evidence type="ECO:0000256" key="3">
    <source>
        <dbReference type="ARBA" id="ARBA00023014"/>
    </source>
</evidence>
<proteinExistence type="predicted"/>
<feature type="domain" description="4Fe-4S ferredoxin-type" evidence="4">
    <location>
        <begin position="27"/>
        <end position="57"/>
    </location>
</feature>
<name>A0ABY5UYL7_9BACT</name>
<dbReference type="InterPro" id="IPR017900">
    <property type="entry name" value="4Fe4S_Fe_S_CS"/>
</dbReference>
<evidence type="ECO:0000313" key="5">
    <source>
        <dbReference type="EMBL" id="UWN56574.1"/>
    </source>
</evidence>
<dbReference type="RefSeq" id="WP_019246728.1">
    <property type="nucleotide sequence ID" value="NZ_CAPH01000018.1"/>
</dbReference>
<dbReference type="Proteomes" id="UP001059295">
    <property type="component" value="Chromosome"/>
</dbReference>
<accession>A0ABY5UYL7</accession>
<dbReference type="EMBL" id="CP102294">
    <property type="protein sequence ID" value="UWN56574.1"/>
    <property type="molecule type" value="Genomic_DNA"/>
</dbReference>
<dbReference type="InterPro" id="IPR017896">
    <property type="entry name" value="4Fe4S_Fe-S-bd"/>
</dbReference>
<dbReference type="PROSITE" id="PS51379">
    <property type="entry name" value="4FE4S_FER_2"/>
    <property type="match status" value="2"/>
</dbReference>
<gene>
    <name evidence="5" type="ORF">NQ491_07870</name>
</gene>
<dbReference type="Gene3D" id="1.10.1060.10">
    <property type="entry name" value="Alpha-helical ferredoxin"/>
    <property type="match status" value="1"/>
</dbReference>
<keyword evidence="2" id="KW-0408">Iron</keyword>
<evidence type="ECO:0000256" key="1">
    <source>
        <dbReference type="ARBA" id="ARBA00022723"/>
    </source>
</evidence>
<dbReference type="GeneID" id="82891642"/>
<reference evidence="5" key="1">
    <citation type="journal article" date="2022" name="Cell">
        <title>Design, construction, and in vivo augmentation of a complex gut microbiome.</title>
        <authorList>
            <person name="Cheng A.G."/>
            <person name="Ho P.Y."/>
            <person name="Aranda-Diaz A."/>
            <person name="Jain S."/>
            <person name="Yu F.B."/>
            <person name="Meng X."/>
            <person name="Wang M."/>
            <person name="Iakiviak M."/>
            <person name="Nagashima K."/>
            <person name="Zhao A."/>
            <person name="Murugkar P."/>
            <person name="Patil A."/>
            <person name="Atabakhsh K."/>
            <person name="Weakley A."/>
            <person name="Yan J."/>
            <person name="Brumbaugh A.R."/>
            <person name="Higginbottom S."/>
            <person name="Dimas A."/>
            <person name="Shiver A.L."/>
            <person name="Deutschbauer A."/>
            <person name="Neff N."/>
            <person name="Sonnenburg J.L."/>
            <person name="Huang K.C."/>
            <person name="Fischbach M.A."/>
        </authorList>
    </citation>
    <scope>NUCLEOTIDE SEQUENCE</scope>
    <source>
        <strain evidence="5">AP11</strain>
    </source>
</reference>
<evidence type="ECO:0000256" key="2">
    <source>
        <dbReference type="ARBA" id="ARBA00023004"/>
    </source>
</evidence>
<sequence>MEWGFTISRPRAVDLDKNDMGYSKRLLREHPELQTCIACGNCTATCTAGTLVKFNVRKLQTLVRRGEYQGVRAELDKCMLCGKCRLVCPRGINIRQLVQTLKKELAGQ</sequence>
<evidence type="ECO:0000259" key="4">
    <source>
        <dbReference type="PROSITE" id="PS51379"/>
    </source>
</evidence>
<keyword evidence="1" id="KW-0479">Metal-binding</keyword>
<protein>
    <submittedName>
        <fullName evidence="5">4Fe-4S dicluster domain-containing protein</fullName>
    </submittedName>
</protein>
<dbReference type="SUPFAM" id="SSF46548">
    <property type="entry name" value="alpha-helical ferredoxin"/>
    <property type="match status" value="1"/>
</dbReference>
<dbReference type="InterPro" id="IPR009051">
    <property type="entry name" value="Helical_ferredxn"/>
</dbReference>
<dbReference type="Pfam" id="PF13187">
    <property type="entry name" value="Fer4_9"/>
    <property type="match status" value="1"/>
</dbReference>
<organism evidence="5 6">
    <name type="scientific">Alistipes ihumii AP11</name>
    <dbReference type="NCBI Taxonomy" id="1211813"/>
    <lineage>
        <taxon>Bacteria</taxon>
        <taxon>Pseudomonadati</taxon>
        <taxon>Bacteroidota</taxon>
        <taxon>Bacteroidia</taxon>
        <taxon>Bacteroidales</taxon>
        <taxon>Rikenellaceae</taxon>
        <taxon>Alistipes</taxon>
    </lineage>
</organism>